<accession>A0ACC6PSN8</accession>
<evidence type="ECO:0000313" key="2">
    <source>
        <dbReference type="Proteomes" id="UP001377168"/>
    </source>
</evidence>
<gene>
    <name evidence="1" type="ORF">WKI67_13215</name>
</gene>
<reference evidence="1" key="1">
    <citation type="submission" date="2024-03" db="EMBL/GenBank/DDBJ databases">
        <title>Novel Streptomyces species of biotechnological and ecological value are a feature of Machair soil.</title>
        <authorList>
            <person name="Prole J.R."/>
            <person name="Goodfellow M."/>
            <person name="Allenby N."/>
            <person name="Ward A.C."/>
        </authorList>
    </citation>
    <scope>NUCLEOTIDE SEQUENCE</scope>
    <source>
        <strain evidence="1">MS2.AVA.5</strain>
    </source>
</reference>
<organism evidence="1 2">
    <name type="scientific">Streptomyces achmelvichensis</name>
    <dbReference type="NCBI Taxonomy" id="3134111"/>
    <lineage>
        <taxon>Bacteria</taxon>
        <taxon>Bacillati</taxon>
        <taxon>Actinomycetota</taxon>
        <taxon>Actinomycetes</taxon>
        <taxon>Kitasatosporales</taxon>
        <taxon>Streptomycetaceae</taxon>
        <taxon>Streptomyces</taxon>
    </lineage>
</organism>
<name>A0ACC6PSN8_9ACTN</name>
<dbReference type="EMBL" id="JBBKAJ010000022">
    <property type="protein sequence ID" value="MEJ8634348.1"/>
    <property type="molecule type" value="Genomic_DNA"/>
</dbReference>
<sequence length="538" mass="56513">MTYEPAAPVQQLFDAVWEGAEDAVVRLLRAGVPADATDEDGQTPLYRAAVSDELGIVRLLLAAGAEPERLSGHEGGDLPLCGAAVGGHTDVVLALIAAGARPDTAEAFGFTAMTWAVQLGHAATVEALLDHGADPDLPAPGGEPPLVLAARRGSPRTVRALLRHGARARQAALEEARAWLARDVEKELRAGLLEAYGDGSQTVARRVEEDGGVTVVVEVLRDGKPVAGNEQQTGHAAIATLLEEDLGIQTPYATLAERALRCGDRDQDDWVEAVLALWRRGDEETFQAAAAWCASDDPMRQAFAAEVLAQLGPAGPEPDAEGRLPDAGAGADAGADAGLSRDAGRDAADTAGAAAHRPFAARALPLLRELAREARDEELIRAAVLGLGHHGDPAALPEILRHAGHPDAAVRHDVALSLFGLVPDGHREGTEALIALSRDTDDQVRDWATTALAHLGGDTAEIRETLAARLEDPDPDTAAEAAQGLARRQDPRAVPVLARILADGDPDGYAHEAAAEAVQLIQDETVRRRLEGTVPRVR</sequence>
<keyword evidence="2" id="KW-1185">Reference proteome</keyword>
<proteinExistence type="predicted"/>
<dbReference type="Proteomes" id="UP001377168">
    <property type="component" value="Unassembled WGS sequence"/>
</dbReference>
<protein>
    <submittedName>
        <fullName evidence="1">Ankyrin repeat domain-containing protein</fullName>
    </submittedName>
</protein>
<comment type="caution">
    <text evidence="1">The sequence shown here is derived from an EMBL/GenBank/DDBJ whole genome shotgun (WGS) entry which is preliminary data.</text>
</comment>
<evidence type="ECO:0000313" key="1">
    <source>
        <dbReference type="EMBL" id="MEJ8634348.1"/>
    </source>
</evidence>